<gene>
    <name evidence="2" type="ORF">DPMN_098191</name>
</gene>
<dbReference type="SUPFAM" id="SSF50969">
    <property type="entry name" value="YVTN repeat-like/Quinoprotein amine dehydrogenase"/>
    <property type="match status" value="1"/>
</dbReference>
<dbReference type="EMBL" id="JAIWYP010000003">
    <property type="protein sequence ID" value="KAH3855621.1"/>
    <property type="molecule type" value="Genomic_DNA"/>
</dbReference>
<dbReference type="AlphaFoldDB" id="A0A9D4LCJ2"/>
<reference evidence="2" key="2">
    <citation type="submission" date="2020-11" db="EMBL/GenBank/DDBJ databases">
        <authorList>
            <person name="McCartney M.A."/>
            <person name="Auch B."/>
            <person name="Kono T."/>
            <person name="Mallez S."/>
            <person name="Becker A."/>
            <person name="Gohl D.M."/>
            <person name="Silverstein K.A.T."/>
            <person name="Koren S."/>
            <person name="Bechman K.B."/>
            <person name="Herman A."/>
            <person name="Abrahante J.E."/>
            <person name="Garbe J."/>
        </authorList>
    </citation>
    <scope>NUCLEOTIDE SEQUENCE</scope>
    <source>
        <strain evidence="2">Duluth1</strain>
        <tissue evidence="2">Whole animal</tissue>
    </source>
</reference>
<dbReference type="InterPro" id="IPR011044">
    <property type="entry name" value="Quino_amine_DH_bsu"/>
</dbReference>
<dbReference type="Proteomes" id="UP000828390">
    <property type="component" value="Unassembled WGS sequence"/>
</dbReference>
<name>A0A9D4LCJ2_DREPO</name>
<dbReference type="OrthoDB" id="6109891at2759"/>
<evidence type="ECO:0000313" key="2">
    <source>
        <dbReference type="EMBL" id="KAH3855621.1"/>
    </source>
</evidence>
<reference evidence="2" key="1">
    <citation type="journal article" date="2019" name="bioRxiv">
        <title>The Genome of the Zebra Mussel, Dreissena polymorpha: A Resource for Invasive Species Research.</title>
        <authorList>
            <person name="McCartney M.A."/>
            <person name="Auch B."/>
            <person name="Kono T."/>
            <person name="Mallez S."/>
            <person name="Zhang Y."/>
            <person name="Obille A."/>
            <person name="Becker A."/>
            <person name="Abrahante J.E."/>
            <person name="Garbe J."/>
            <person name="Badalamenti J.P."/>
            <person name="Herman A."/>
            <person name="Mangelson H."/>
            <person name="Liachko I."/>
            <person name="Sullivan S."/>
            <person name="Sone E.D."/>
            <person name="Koren S."/>
            <person name="Silverstein K.A.T."/>
            <person name="Beckman K.B."/>
            <person name="Gohl D.M."/>
        </authorList>
    </citation>
    <scope>NUCLEOTIDE SEQUENCE</scope>
    <source>
        <strain evidence="2">Duluth1</strain>
        <tissue evidence="2">Whole animal</tissue>
    </source>
</reference>
<protein>
    <submittedName>
        <fullName evidence="2">Uncharacterized protein</fullName>
    </submittedName>
</protein>
<proteinExistence type="predicted"/>
<organism evidence="2 3">
    <name type="scientific">Dreissena polymorpha</name>
    <name type="common">Zebra mussel</name>
    <name type="synonym">Mytilus polymorpha</name>
    <dbReference type="NCBI Taxonomy" id="45954"/>
    <lineage>
        <taxon>Eukaryota</taxon>
        <taxon>Metazoa</taxon>
        <taxon>Spiralia</taxon>
        <taxon>Lophotrochozoa</taxon>
        <taxon>Mollusca</taxon>
        <taxon>Bivalvia</taxon>
        <taxon>Autobranchia</taxon>
        <taxon>Heteroconchia</taxon>
        <taxon>Euheterodonta</taxon>
        <taxon>Imparidentia</taxon>
        <taxon>Neoheterodontei</taxon>
        <taxon>Myida</taxon>
        <taxon>Dreissenoidea</taxon>
        <taxon>Dreissenidae</taxon>
        <taxon>Dreissena</taxon>
    </lineage>
</organism>
<evidence type="ECO:0000256" key="1">
    <source>
        <dbReference type="SAM" id="SignalP"/>
    </source>
</evidence>
<comment type="caution">
    <text evidence="2">The sequence shown here is derived from an EMBL/GenBank/DDBJ whole genome shotgun (WGS) entry which is preliminary data.</text>
</comment>
<evidence type="ECO:0000313" key="3">
    <source>
        <dbReference type="Proteomes" id="UP000828390"/>
    </source>
</evidence>
<feature type="chain" id="PRO_5039162496" evidence="1">
    <location>
        <begin position="19"/>
        <end position="302"/>
    </location>
</feature>
<keyword evidence="3" id="KW-1185">Reference proteome</keyword>
<sequence length="302" mass="32697">MDFKLLVAACVTLAGSWASPVKRYTPTFSGGSVVAHISSNTIIEASGLCASRIHAGVLYTHNDSGDRNRIFAMSTSTGRRLMTIEIDGAHALDWEDIACGPCDGTSGHCIYVADTGGNAGGDANTIYKIREPTDDLIHGNGGTMHVHLESKLEFSWDQHDCETVMVDNHGEVYVVSKVSAGNHPKLVHLPHSAWGTNHRVFVNEGVHLPVTTGSYDPVGGDISPDGHEVLLKTYGHVYYWYVPDGDYYKHMTSAPLALPYTPERQGEAVCFDSQAAGYYTMSEGKGAPLYYYRRTNGAPVVG</sequence>
<feature type="signal peptide" evidence="1">
    <location>
        <begin position="1"/>
        <end position="18"/>
    </location>
</feature>
<keyword evidence="1" id="KW-0732">Signal</keyword>
<accession>A0A9D4LCJ2</accession>